<protein>
    <submittedName>
        <fullName evidence="5">Conjugative relaxase domain-containing protein, TrwC/TraI family</fullName>
    </submittedName>
</protein>
<dbReference type="RefSeq" id="WP_090861046.1">
    <property type="nucleotide sequence ID" value="NZ_FMZM01000020.1"/>
</dbReference>
<evidence type="ECO:0000313" key="5">
    <source>
        <dbReference type="EMBL" id="SDE33003.1"/>
    </source>
</evidence>
<dbReference type="NCBIfam" id="NF041492">
    <property type="entry name" value="MobF"/>
    <property type="match status" value="1"/>
</dbReference>
<evidence type="ECO:0000256" key="2">
    <source>
        <dbReference type="ARBA" id="ARBA00022840"/>
    </source>
</evidence>
<dbReference type="InterPro" id="IPR027417">
    <property type="entry name" value="P-loop_NTPase"/>
</dbReference>
<dbReference type="InterPro" id="IPR014862">
    <property type="entry name" value="TrwC"/>
</dbReference>
<evidence type="ECO:0000256" key="1">
    <source>
        <dbReference type="ARBA" id="ARBA00022741"/>
    </source>
</evidence>
<evidence type="ECO:0000313" key="6">
    <source>
        <dbReference type="Proteomes" id="UP000199034"/>
    </source>
</evidence>
<dbReference type="SUPFAM" id="SSF55464">
    <property type="entry name" value="Origin of replication-binding domain, RBD-like"/>
    <property type="match status" value="1"/>
</dbReference>
<dbReference type="AlphaFoldDB" id="A0A1G7C158"/>
<dbReference type="PANTHER" id="PTHR43788:SF6">
    <property type="entry name" value="DNA HELICASE B"/>
    <property type="match status" value="1"/>
</dbReference>
<feature type="compositionally biased region" description="Polar residues" evidence="3">
    <location>
        <begin position="905"/>
        <end position="916"/>
    </location>
</feature>
<dbReference type="InterPro" id="IPR003593">
    <property type="entry name" value="AAA+_ATPase"/>
</dbReference>
<evidence type="ECO:0000259" key="4">
    <source>
        <dbReference type="SMART" id="SM00382"/>
    </source>
</evidence>
<dbReference type="Proteomes" id="UP000199034">
    <property type="component" value="Unassembled WGS sequence"/>
</dbReference>
<keyword evidence="1" id="KW-0547">Nucleotide-binding</keyword>
<dbReference type="GO" id="GO:0005524">
    <property type="term" value="F:ATP binding"/>
    <property type="evidence" value="ECO:0007669"/>
    <property type="project" value="UniProtKB-KW"/>
</dbReference>
<evidence type="ECO:0000256" key="3">
    <source>
        <dbReference type="SAM" id="MobiDB-lite"/>
    </source>
</evidence>
<dbReference type="Pfam" id="PF08751">
    <property type="entry name" value="TrwC"/>
    <property type="match status" value="1"/>
</dbReference>
<dbReference type="SMART" id="SM00382">
    <property type="entry name" value="AAA"/>
    <property type="match status" value="1"/>
</dbReference>
<proteinExistence type="predicted"/>
<dbReference type="Pfam" id="PF13604">
    <property type="entry name" value="AAA_30"/>
    <property type="match status" value="1"/>
</dbReference>
<name>A0A1G7C158_9ACTN</name>
<organism evidence="5 6">
    <name type="scientific">Nocardioides lianchengensis</name>
    <dbReference type="NCBI Taxonomy" id="1045774"/>
    <lineage>
        <taxon>Bacteria</taxon>
        <taxon>Bacillati</taxon>
        <taxon>Actinomycetota</taxon>
        <taxon>Actinomycetes</taxon>
        <taxon>Propionibacteriales</taxon>
        <taxon>Nocardioidaceae</taxon>
        <taxon>Nocardioides</taxon>
    </lineage>
</organism>
<dbReference type="Gene3D" id="2.30.30.940">
    <property type="match status" value="1"/>
</dbReference>
<reference evidence="6" key="1">
    <citation type="submission" date="2016-10" db="EMBL/GenBank/DDBJ databases">
        <authorList>
            <person name="Varghese N."/>
            <person name="Submissions S."/>
        </authorList>
    </citation>
    <scope>NUCLEOTIDE SEQUENCE [LARGE SCALE GENOMIC DNA]</scope>
    <source>
        <strain evidence="6">CGMCC 4.6858</strain>
    </source>
</reference>
<feature type="region of interest" description="Disordered" evidence="3">
    <location>
        <begin position="898"/>
        <end position="927"/>
    </location>
</feature>
<dbReference type="InterPro" id="IPR050534">
    <property type="entry name" value="Coronavir_polyprotein_1ab"/>
</dbReference>
<gene>
    <name evidence="5" type="ORF">SAMN05421872_12010</name>
</gene>
<feature type="domain" description="AAA+ ATPase" evidence="4">
    <location>
        <begin position="470"/>
        <end position="725"/>
    </location>
</feature>
<dbReference type="Gene3D" id="3.40.50.300">
    <property type="entry name" value="P-loop containing nucleotide triphosphate hydrolases"/>
    <property type="match status" value="2"/>
</dbReference>
<dbReference type="GO" id="GO:0003678">
    <property type="term" value="F:DNA helicase activity"/>
    <property type="evidence" value="ECO:0007669"/>
    <property type="project" value="UniProtKB-ARBA"/>
</dbReference>
<dbReference type="OrthoDB" id="4524286at2"/>
<dbReference type="EMBL" id="FMZM01000020">
    <property type="protein sequence ID" value="SDE33003.1"/>
    <property type="molecule type" value="Genomic_DNA"/>
</dbReference>
<feature type="region of interest" description="Disordered" evidence="3">
    <location>
        <begin position="310"/>
        <end position="329"/>
    </location>
</feature>
<keyword evidence="2" id="KW-0067">ATP-binding</keyword>
<sequence>MRGGIKVYRGSAKAARNYVEADRPRADDYYLAEGAGLAEHHVAIATANGPSVATGTPLDGDAYEAWVAGLDLTGGPKGRVRTDDQAVRFVEVIVNGPKTWSLAAAVHPEIAAAYEAAQDRAAGEIIVWLAANATTRVGPRGRQVQVSVERIEAATIRHYTSRAGDPHRHLHLQINARVWAAGRWRGIHTVGVRDSLDAINGIGHAAVQCDPDFRQTLQRLGYILDASSGEIRELVPFVGEFSERAAQIDRNVARYEAEWRTTHPGEEPGPRLRQAWDTRAWAQARPDKVVPEDGVDLARRWIEELHDLGFEQPTPPEPDEHLPVDAGGRVGSRMGSGVGELNREEMVETVLSRLGARRSAWNAADIRGQVEQAIAAAGIVTNPRVRVELAEDLTARAIEACVPLLNRADVPRHVRALTSPHVLAVEADLTTRLAARSGRGARPAEPTPAVVGEQSLDPMQRDVVAALAGDGELVVIEGAAGAGKTTTLAAARTALTDQGHRLVVVTPTLKASQVAARELKTPAFSAAWLVHQYGFRWDEDGRWTRDTHSDGLTTSTVTPTTQAVLSPGDVLLVDEAGMLDQDTAQALLQVVDEAGARVALMGDRHQLPAVGRGGVLDHATRWATAEACVTLDAVHRFADDEYAQLSLLMRSGERSGEVFDRLHARGQIHLYATDVEQIHALTELAADSGPGRSGEGRLLVADTRVQVDLLNKMIRDRRVATGQVDDTDAVLAGSGGRVGVGDRVMTRLNDRERDVANRETWTITHISEGGAVSLAGGRGERVLPADYAGRHLALAYATTAYGAQGETVTEAHLSISDSTDAASAYVAMTRGCRANTAHLVADNVDDARRKWVEVFGRDRADLGPAHAAGIAAEDIDRYGPAAPARTPDAAGRLQAALLRQRHEQTGTSPTPGSRHQATPDLRPRRGR</sequence>
<dbReference type="PANTHER" id="PTHR43788">
    <property type="entry name" value="DNA2/NAM7 HELICASE FAMILY MEMBER"/>
    <property type="match status" value="1"/>
</dbReference>
<dbReference type="STRING" id="1045774.SAMN05421872_12010"/>
<keyword evidence="6" id="KW-1185">Reference proteome</keyword>
<dbReference type="SUPFAM" id="SSF52540">
    <property type="entry name" value="P-loop containing nucleoside triphosphate hydrolases"/>
    <property type="match status" value="2"/>
</dbReference>
<accession>A0A1G7C158</accession>